<dbReference type="InterPro" id="IPR036598">
    <property type="entry name" value="GOLD_dom_sf"/>
</dbReference>
<accession>A0ABP0K5R6</accession>
<dbReference type="Gene3D" id="2.60.120.680">
    <property type="entry name" value="GOLD domain"/>
    <property type="match status" value="1"/>
</dbReference>
<dbReference type="Proteomes" id="UP001642484">
    <property type="component" value="Unassembled WGS sequence"/>
</dbReference>
<reference evidence="4 5" key="1">
    <citation type="submission" date="2024-02" db="EMBL/GenBank/DDBJ databases">
        <authorList>
            <person name="Chen Y."/>
            <person name="Shah S."/>
            <person name="Dougan E. K."/>
            <person name="Thang M."/>
            <person name="Chan C."/>
        </authorList>
    </citation>
    <scope>NUCLEOTIDE SEQUENCE [LARGE SCALE GENOMIC DNA]</scope>
</reference>
<evidence type="ECO:0000313" key="4">
    <source>
        <dbReference type="EMBL" id="CAK9022096.1"/>
    </source>
</evidence>
<dbReference type="EMBL" id="CAXAMN010007591">
    <property type="protein sequence ID" value="CAK9022096.1"/>
    <property type="molecule type" value="Genomic_DNA"/>
</dbReference>
<dbReference type="Pfam" id="PF00650">
    <property type="entry name" value="CRAL_TRIO"/>
    <property type="match status" value="2"/>
</dbReference>
<dbReference type="PROSITE" id="PS50866">
    <property type="entry name" value="GOLD"/>
    <property type="match status" value="1"/>
</dbReference>
<dbReference type="PROSITE" id="PS50191">
    <property type="entry name" value="CRAL_TRIO"/>
    <property type="match status" value="2"/>
</dbReference>
<dbReference type="SUPFAM" id="SSF52087">
    <property type="entry name" value="CRAL/TRIO domain"/>
    <property type="match status" value="2"/>
</dbReference>
<evidence type="ECO:0000313" key="5">
    <source>
        <dbReference type="Proteomes" id="UP001642484"/>
    </source>
</evidence>
<dbReference type="SUPFAM" id="SSF101576">
    <property type="entry name" value="Supernatant protein factor (SPF), C-terminal domain"/>
    <property type="match status" value="1"/>
</dbReference>
<evidence type="ECO:0000259" key="1">
    <source>
        <dbReference type="PROSITE" id="PS50191"/>
    </source>
</evidence>
<evidence type="ECO:0000313" key="3">
    <source>
        <dbReference type="EMBL" id="CAK9021989.1"/>
    </source>
</evidence>
<feature type="domain" description="CRAL-TRIO" evidence="1">
    <location>
        <begin position="101"/>
        <end position="281"/>
    </location>
</feature>
<comment type="caution">
    <text evidence="4">The sequence shown here is derived from an EMBL/GenBank/DDBJ whole genome shotgun (WGS) entry which is preliminary data.</text>
</comment>
<organism evidence="4 5">
    <name type="scientific">Durusdinium trenchii</name>
    <dbReference type="NCBI Taxonomy" id="1381693"/>
    <lineage>
        <taxon>Eukaryota</taxon>
        <taxon>Sar</taxon>
        <taxon>Alveolata</taxon>
        <taxon>Dinophyceae</taxon>
        <taxon>Suessiales</taxon>
        <taxon>Symbiodiniaceae</taxon>
        <taxon>Durusdinium</taxon>
    </lineage>
</organism>
<dbReference type="EMBL" id="CAXAMN010007569">
    <property type="protein sequence ID" value="CAK9021989.1"/>
    <property type="molecule type" value="Genomic_DNA"/>
</dbReference>
<name>A0ABP0K5R6_9DINO</name>
<feature type="domain" description="CRAL-TRIO" evidence="1">
    <location>
        <begin position="391"/>
        <end position="575"/>
    </location>
</feature>
<protein>
    <recommendedName>
        <fullName evidence="6">CRAL-TRIO domain-containing protein</fullName>
    </recommendedName>
</protein>
<proteinExistence type="predicted"/>
<dbReference type="InterPro" id="IPR009038">
    <property type="entry name" value="GOLD_dom"/>
</dbReference>
<sequence length="698" mass="78553">MDECVDFLTAEEKSFVLVIREQFRDELTTRREQGKAFSCFFGSVAIARILQAVDGHTDKAIEWFQSLLRTLSEESTEALVLNVLEAFAKHNFVVDASILPHYDTVKDFFNAELCAPKLSSDGDMIMYLPLVDLDRDGILQHLDWDHWVKFSRASTILQCAALDRISRGCSKVVKLVLIVDMEGLSLEGAIHRTFARAHRRDVVDSFQQKVAAEIVTSVHVINVPWTIANLFSLCKTFLPAKFLQKFKVLSGDSLQDASFVKQCGGEEQLSSLLSSRKGLVSHHTHDSQQLFFLDTWPNEDELHSIANLRGKFAENLAERQRSGTDWPCFFSDVALARVLRGNEGYFSEASNWFQTFLRKMEKYHVDEIVQAMNSQLEASKLERAALTMLPHADEVGKYFRCTLSAPKLTPSGDVIWFIPLGDFDRKSLVQNVRWEDFVEFLRALCVLRALEAQRLSEVQHRMAKCITILDLQGSGIGATGIPKVEEFDEPNQKNVKFMREILIDILGPIYVLNAPWVAVKAFNWFKTLVPARFSRKLVLLDGDGASDLDFVELVGEGQLKHLLATRVGLLCGEVDGDLGACTISAGESLNKVRNLKQGETISWSISVESGDADSWFGVSDILSTANMIYDDLNSEGNPGKEHDSALEELWVLASDGEVTREYTADRNGVIRLCWSNEHSRMRAKNLRFHIDVRKTGSL</sequence>
<dbReference type="PANTHER" id="PTHR23324:SF83">
    <property type="entry name" value="SEC14-LIKE PROTEIN 2"/>
    <property type="match status" value="1"/>
</dbReference>
<evidence type="ECO:0008006" key="6">
    <source>
        <dbReference type="Google" id="ProtNLM"/>
    </source>
</evidence>
<keyword evidence="5" id="KW-1185">Reference proteome</keyword>
<dbReference type="Gene3D" id="3.40.525.10">
    <property type="entry name" value="CRAL-TRIO lipid binding domain"/>
    <property type="match status" value="2"/>
</dbReference>
<evidence type="ECO:0000259" key="2">
    <source>
        <dbReference type="PROSITE" id="PS50866"/>
    </source>
</evidence>
<dbReference type="CDD" id="cd00170">
    <property type="entry name" value="SEC14"/>
    <property type="match status" value="2"/>
</dbReference>
<dbReference type="InterPro" id="IPR001251">
    <property type="entry name" value="CRAL-TRIO_dom"/>
</dbReference>
<dbReference type="InterPro" id="IPR051064">
    <property type="entry name" value="SEC14/CRAL-TRIO_domain"/>
</dbReference>
<feature type="domain" description="GOLD" evidence="2">
    <location>
        <begin position="560"/>
        <end position="692"/>
    </location>
</feature>
<dbReference type="PANTHER" id="PTHR23324">
    <property type="entry name" value="SEC14 RELATED PROTEIN"/>
    <property type="match status" value="1"/>
</dbReference>
<gene>
    <name evidence="3" type="ORF">CCMP2556_LOCUS14649</name>
    <name evidence="4" type="ORF">CCMP2556_LOCUS14685</name>
</gene>
<dbReference type="InterPro" id="IPR036865">
    <property type="entry name" value="CRAL-TRIO_dom_sf"/>
</dbReference>